<keyword evidence="1 4" id="KW-0808">Transferase</keyword>
<reference evidence="4 5" key="1">
    <citation type="journal article" date="2014" name="Genome Announc.">
        <title>Genome Sequence and Methylome of Soil Bacterium Gemmatirosa kalamazoonensis KBS708T, a Member of the Rarely Cultivated Gemmatimonadetes Phylum.</title>
        <authorList>
            <person name="Debruyn J.M."/>
            <person name="Radosevich M."/>
            <person name="Wommack K.E."/>
            <person name="Polson S.W."/>
            <person name="Hauser L.J."/>
            <person name="Fawaz M.N."/>
            <person name="Korlach J."/>
            <person name="Tsai Y.C."/>
        </authorList>
    </citation>
    <scope>NUCLEOTIDE SEQUENCE [LARGE SCALE GENOMIC DNA]</scope>
    <source>
        <strain evidence="4 5">KBS708</strain>
    </source>
</reference>
<dbReference type="InterPro" id="IPR028098">
    <property type="entry name" value="Glyco_trans_4-like_N"/>
</dbReference>
<evidence type="ECO:0000256" key="1">
    <source>
        <dbReference type="ARBA" id="ARBA00022679"/>
    </source>
</evidence>
<feature type="domain" description="Glycosyl transferase family 1" evidence="2">
    <location>
        <begin position="200"/>
        <end position="350"/>
    </location>
</feature>
<dbReference type="eggNOG" id="COG0438">
    <property type="taxonomic scope" value="Bacteria"/>
</dbReference>
<dbReference type="PANTHER" id="PTHR46401">
    <property type="entry name" value="GLYCOSYLTRANSFERASE WBBK-RELATED"/>
    <property type="match status" value="1"/>
</dbReference>
<evidence type="ECO:0000259" key="3">
    <source>
        <dbReference type="Pfam" id="PF13439"/>
    </source>
</evidence>
<evidence type="ECO:0000313" key="4">
    <source>
        <dbReference type="EMBL" id="AHG88393.1"/>
    </source>
</evidence>
<dbReference type="InParanoid" id="W0RG71"/>
<dbReference type="KEGG" id="gba:J421_0856"/>
<dbReference type="GO" id="GO:0016757">
    <property type="term" value="F:glycosyltransferase activity"/>
    <property type="evidence" value="ECO:0007669"/>
    <property type="project" value="InterPro"/>
</dbReference>
<dbReference type="InterPro" id="IPR001296">
    <property type="entry name" value="Glyco_trans_1"/>
</dbReference>
<dbReference type="EMBL" id="CP007128">
    <property type="protein sequence ID" value="AHG88393.1"/>
    <property type="molecule type" value="Genomic_DNA"/>
</dbReference>
<evidence type="ECO:0000259" key="2">
    <source>
        <dbReference type="Pfam" id="PF00534"/>
    </source>
</evidence>
<dbReference type="Pfam" id="PF13439">
    <property type="entry name" value="Glyco_transf_4"/>
    <property type="match status" value="1"/>
</dbReference>
<organism evidence="4 5">
    <name type="scientific">Gemmatirosa kalamazoonensis</name>
    <dbReference type="NCBI Taxonomy" id="861299"/>
    <lineage>
        <taxon>Bacteria</taxon>
        <taxon>Pseudomonadati</taxon>
        <taxon>Gemmatimonadota</taxon>
        <taxon>Gemmatimonadia</taxon>
        <taxon>Gemmatimonadales</taxon>
        <taxon>Gemmatimonadaceae</taxon>
        <taxon>Gemmatirosa</taxon>
    </lineage>
</organism>
<dbReference type="HOGENOM" id="CLU_009583_27_6_0"/>
<dbReference type="Proteomes" id="UP000019151">
    <property type="component" value="Chromosome"/>
</dbReference>
<gene>
    <name evidence="4" type="ORF">J421_0856</name>
</gene>
<dbReference type="SUPFAM" id="SSF53756">
    <property type="entry name" value="UDP-Glycosyltransferase/glycogen phosphorylase"/>
    <property type="match status" value="1"/>
</dbReference>
<feature type="domain" description="Glycosyltransferase subfamily 4-like N-terminal" evidence="3">
    <location>
        <begin position="19"/>
        <end position="177"/>
    </location>
</feature>
<keyword evidence="5" id="KW-1185">Reference proteome</keyword>
<accession>W0RG71</accession>
<name>W0RG71_9BACT</name>
<dbReference type="OrthoDB" id="9801609at2"/>
<dbReference type="AlphaFoldDB" id="W0RG71"/>
<dbReference type="RefSeq" id="WP_025409933.1">
    <property type="nucleotide sequence ID" value="NZ_CP007128.1"/>
</dbReference>
<dbReference type="CDD" id="cd03809">
    <property type="entry name" value="GT4_MtfB-like"/>
    <property type="match status" value="1"/>
</dbReference>
<dbReference type="Gene3D" id="3.40.50.2000">
    <property type="entry name" value="Glycogen Phosphorylase B"/>
    <property type="match status" value="2"/>
</dbReference>
<dbReference type="Pfam" id="PF00534">
    <property type="entry name" value="Glycos_transf_1"/>
    <property type="match status" value="1"/>
</dbReference>
<protein>
    <submittedName>
        <fullName evidence="4">Glycosyl transferase group 1</fullName>
    </submittedName>
</protein>
<dbReference type="STRING" id="861299.J421_0856"/>
<dbReference type="PANTHER" id="PTHR46401:SF2">
    <property type="entry name" value="GLYCOSYLTRANSFERASE WBBK-RELATED"/>
    <property type="match status" value="1"/>
</dbReference>
<proteinExistence type="predicted"/>
<evidence type="ECO:0000313" key="5">
    <source>
        <dbReference type="Proteomes" id="UP000019151"/>
    </source>
</evidence>
<dbReference type="GO" id="GO:0009103">
    <property type="term" value="P:lipopolysaccharide biosynthetic process"/>
    <property type="evidence" value="ECO:0007669"/>
    <property type="project" value="TreeGrafter"/>
</dbReference>
<sequence length="384" mass="40794">MRIGVEAKWLHRGPPSGRRVVRNLVTALTAVTGPEDELHLFLDGRSRGERAPSAGAELVPPERRHYVWAGNNGVSNVCVVPWAADALRLDAVVYQNFVPPARAARHARVAFVHDAIFETRPDLFTWSERLYFAPLRRLTAGADRVCTVSASERARLVTLGYATPERVDVVPNAVDAAFVPRERLSPAAIARVWLALGLHERFVLYAGRVSARKNVASLVRGMARLRARDLRLVVAGASDGTGEDLADAAARAGVADRVSLVGAVDDETLRVLYATATVFCCPSLDEGFGLTPLEAMAAGAPVIVSNVPALAETCGGAATLVNPTDDAAIAAAIDAIALDERRAAAMRDAGLARAAAFTWERSARQLLDSVHAAAAAPRARGPVA</sequence>